<dbReference type="InterPro" id="IPR011050">
    <property type="entry name" value="Pectin_lyase_fold/virulence"/>
</dbReference>
<dbReference type="EMBL" id="BAAARW010000020">
    <property type="protein sequence ID" value="GAA2430963.1"/>
    <property type="molecule type" value="Genomic_DNA"/>
</dbReference>
<dbReference type="Gene3D" id="2.160.20.10">
    <property type="entry name" value="Single-stranded right-handed beta-helix, Pectin lyase-like"/>
    <property type="match status" value="1"/>
</dbReference>
<dbReference type="Pfam" id="PF16315">
    <property type="entry name" value="DUF4955"/>
    <property type="match status" value="1"/>
</dbReference>
<dbReference type="InterPro" id="IPR012334">
    <property type="entry name" value="Pectin_lyas_fold"/>
</dbReference>
<accession>A0ABP5WQH3</accession>
<reference evidence="4" key="1">
    <citation type="journal article" date="2019" name="Int. J. Syst. Evol. Microbiol.">
        <title>The Global Catalogue of Microorganisms (GCM) 10K type strain sequencing project: providing services to taxonomists for standard genome sequencing and annotation.</title>
        <authorList>
            <consortium name="The Broad Institute Genomics Platform"/>
            <consortium name="The Broad Institute Genome Sequencing Center for Infectious Disease"/>
            <person name="Wu L."/>
            <person name="Ma J."/>
        </authorList>
    </citation>
    <scope>NUCLEOTIDE SEQUENCE [LARGE SCALE GENOMIC DNA]</scope>
    <source>
        <strain evidence="4">JCM 3325</strain>
    </source>
</reference>
<evidence type="ECO:0000259" key="2">
    <source>
        <dbReference type="Pfam" id="PF16315"/>
    </source>
</evidence>
<dbReference type="SUPFAM" id="SSF51126">
    <property type="entry name" value="Pectin lyase-like"/>
    <property type="match status" value="1"/>
</dbReference>
<dbReference type="InterPro" id="IPR006311">
    <property type="entry name" value="TAT_signal"/>
</dbReference>
<dbReference type="RefSeq" id="WP_344592152.1">
    <property type="nucleotide sequence ID" value="NZ_BAAARW010000020.1"/>
</dbReference>
<dbReference type="PROSITE" id="PS51318">
    <property type="entry name" value="TAT"/>
    <property type="match status" value="1"/>
</dbReference>
<dbReference type="InterPro" id="IPR024535">
    <property type="entry name" value="RHGA/B-epi-like_pectate_lyase"/>
</dbReference>
<dbReference type="InterPro" id="IPR032532">
    <property type="entry name" value="DUF4955"/>
</dbReference>
<dbReference type="Proteomes" id="UP001501231">
    <property type="component" value="Unassembled WGS sequence"/>
</dbReference>
<gene>
    <name evidence="3" type="ORF">GCM10010191_50790</name>
</gene>
<name>A0ABP5WQH3_9ACTN</name>
<protein>
    <recommendedName>
        <fullName evidence="5">Pectate lyase superfamily protein domain-containing protein</fullName>
    </recommendedName>
</protein>
<keyword evidence="4" id="KW-1185">Reference proteome</keyword>
<comment type="caution">
    <text evidence="3">The sequence shown here is derived from an EMBL/GenBank/DDBJ whole genome shotgun (WGS) entry which is preliminary data.</text>
</comment>
<sequence>MGRDVHRRDFLRMTGGTLAGASVLGALDGTALARETGAGLWQEYLASPDTHPRIPNVSYAGYRRGERPLPRPPVRVNVRAFGAKGDGETDDTAAMNRAIEALARHGGTVFLPPGRYRLTGVIWMHHSGVVLRGAGRGRTTLFFDESLTTAYRPPGRNEWSFSGGMVWFIPRQLRQGLEDRGFMGNEGWLDDRELAEVTSTVRRGARRIPVTDPSAFSPGDHVLLLADNPPDSSLLAHLAGDVPGTRTYPWNTAAQRLRPELTSWPLAENFSRYRFPVQVAAVERNAIVLAQPTRIDLLPGWKPRFRALGPAVRDAGIEALTIEMRQITQPAHHADPGFNGPHFQAALNCWAREVDVWHSDNGFGLTSAKGVTLSDVTVGGRARHHSFVCRVQSHDMLVDRFRIPAATTPLGSGAAYHGINTEGFTSGNVWSDGVMDGTFDSHRALPFDSVRTAIRVANTGNTGGHGEAGPRWGARFCHWNIEVTNGRSHGIRLEEHAPFSAMVGVRGTSGPTDHAKDFTGPLHSVVESLDGDVHPANLYRAQLRDRLHRRATAEQAAEE</sequence>
<evidence type="ECO:0000259" key="1">
    <source>
        <dbReference type="Pfam" id="PF12708"/>
    </source>
</evidence>
<organism evidence="3 4">
    <name type="scientific">Actinomadura vinacea</name>
    <dbReference type="NCBI Taxonomy" id="115336"/>
    <lineage>
        <taxon>Bacteria</taxon>
        <taxon>Bacillati</taxon>
        <taxon>Actinomycetota</taxon>
        <taxon>Actinomycetes</taxon>
        <taxon>Streptosporangiales</taxon>
        <taxon>Thermomonosporaceae</taxon>
        <taxon>Actinomadura</taxon>
    </lineage>
</organism>
<evidence type="ECO:0000313" key="3">
    <source>
        <dbReference type="EMBL" id="GAA2430963.1"/>
    </source>
</evidence>
<proteinExistence type="predicted"/>
<feature type="domain" description="DUF4955" evidence="2">
    <location>
        <begin position="434"/>
        <end position="549"/>
    </location>
</feature>
<evidence type="ECO:0008006" key="5">
    <source>
        <dbReference type="Google" id="ProtNLM"/>
    </source>
</evidence>
<evidence type="ECO:0000313" key="4">
    <source>
        <dbReference type="Proteomes" id="UP001501231"/>
    </source>
</evidence>
<dbReference type="Pfam" id="PF12708">
    <property type="entry name" value="Pect-lyase_RHGA_epim"/>
    <property type="match status" value="1"/>
</dbReference>
<feature type="domain" description="Rhamnogalacturonase A/B/Epimerase-like pectate lyase" evidence="1">
    <location>
        <begin position="76"/>
        <end position="146"/>
    </location>
</feature>